<organism evidence="2 3">
    <name type="scientific">Luteimonas salinisoli</name>
    <dbReference type="NCBI Taxonomy" id="2752307"/>
    <lineage>
        <taxon>Bacteria</taxon>
        <taxon>Pseudomonadati</taxon>
        <taxon>Pseudomonadota</taxon>
        <taxon>Gammaproteobacteria</taxon>
        <taxon>Lysobacterales</taxon>
        <taxon>Lysobacteraceae</taxon>
        <taxon>Luteimonas</taxon>
    </lineage>
</organism>
<dbReference type="SUPFAM" id="SSF52317">
    <property type="entry name" value="Class I glutamine amidotransferase-like"/>
    <property type="match status" value="1"/>
</dbReference>
<reference evidence="2 3" key="1">
    <citation type="submission" date="2020-07" db="EMBL/GenBank/DDBJ databases">
        <title>Luteimonas sp. SJ-92.</title>
        <authorList>
            <person name="Huang X.-X."/>
            <person name="Xu L."/>
            <person name="Sun J.-Q."/>
        </authorList>
    </citation>
    <scope>NUCLEOTIDE SEQUENCE [LARGE SCALE GENOMIC DNA]</scope>
    <source>
        <strain evidence="2 3">SJ-92</strain>
    </source>
</reference>
<evidence type="ECO:0000259" key="1">
    <source>
        <dbReference type="Pfam" id="PF01965"/>
    </source>
</evidence>
<dbReference type="InterPro" id="IPR052158">
    <property type="entry name" value="INH-QAR"/>
</dbReference>
<feature type="domain" description="DJ-1/PfpI" evidence="1">
    <location>
        <begin position="4"/>
        <end position="171"/>
    </location>
</feature>
<dbReference type="RefSeq" id="WP_180679204.1">
    <property type="nucleotide sequence ID" value="NZ_JACCKA010000077.1"/>
</dbReference>
<comment type="caution">
    <text evidence="2">The sequence shown here is derived from an EMBL/GenBank/DDBJ whole genome shotgun (WGS) entry which is preliminary data.</text>
</comment>
<dbReference type="GO" id="GO:0006355">
    <property type="term" value="P:regulation of DNA-templated transcription"/>
    <property type="evidence" value="ECO:0007669"/>
    <property type="project" value="TreeGrafter"/>
</dbReference>
<evidence type="ECO:0000313" key="3">
    <source>
        <dbReference type="Proteomes" id="UP000578091"/>
    </source>
</evidence>
<keyword evidence="3" id="KW-1185">Reference proteome</keyword>
<name>A0A853JFS5_9GAMM</name>
<gene>
    <name evidence="2" type="ORF">H0E84_13640</name>
</gene>
<evidence type="ECO:0000313" key="2">
    <source>
        <dbReference type="EMBL" id="NZA27427.1"/>
    </source>
</evidence>
<accession>A0A853JFS5</accession>
<dbReference type="AlphaFoldDB" id="A0A853JFS5"/>
<proteinExistence type="predicted"/>
<sequence>MKRNVAILVFEDAEVLDFAGPFEVFAVTSQLNEGRYFDVGLVAADRSPVRAMNGMTVVPNWTWQRMPAPDVLVVVGGLGSRRAMTDAPLLAWVAQAAASAEVVLSVCGGARIVGALGLLDDRDATTHHQVFDELQAIAPAARLRRDARVVDAGRIVTTGGISAGIDGAFHVVSRLLGEPVAQRTAAYMEYRWDSGCAVAAASQT</sequence>
<dbReference type="PANTHER" id="PTHR43130:SF3">
    <property type="entry name" value="HTH-TYPE TRANSCRIPTIONAL REGULATOR RV1931C"/>
    <property type="match status" value="1"/>
</dbReference>
<dbReference type="Pfam" id="PF01965">
    <property type="entry name" value="DJ-1_PfpI"/>
    <property type="match status" value="1"/>
</dbReference>
<dbReference type="CDD" id="cd03139">
    <property type="entry name" value="GATase1_PfpI_2"/>
    <property type="match status" value="1"/>
</dbReference>
<dbReference type="Gene3D" id="3.40.50.880">
    <property type="match status" value="1"/>
</dbReference>
<dbReference type="PANTHER" id="PTHR43130">
    <property type="entry name" value="ARAC-FAMILY TRANSCRIPTIONAL REGULATOR"/>
    <property type="match status" value="1"/>
</dbReference>
<dbReference type="InterPro" id="IPR002818">
    <property type="entry name" value="DJ-1/PfpI"/>
</dbReference>
<dbReference type="Proteomes" id="UP000578091">
    <property type="component" value="Unassembled WGS sequence"/>
</dbReference>
<protein>
    <submittedName>
        <fullName evidence="2">DJ-1/PfpI family protein</fullName>
    </submittedName>
</protein>
<dbReference type="InterPro" id="IPR029062">
    <property type="entry name" value="Class_I_gatase-like"/>
</dbReference>
<dbReference type="EMBL" id="JACCKA010000077">
    <property type="protein sequence ID" value="NZA27427.1"/>
    <property type="molecule type" value="Genomic_DNA"/>
</dbReference>